<evidence type="ECO:0000256" key="1">
    <source>
        <dbReference type="SAM" id="MobiDB-lite"/>
    </source>
</evidence>
<evidence type="ECO:0000313" key="3">
    <source>
        <dbReference type="EMBL" id="MDV2469312.1"/>
    </source>
</evidence>
<protein>
    <recommendedName>
        <fullName evidence="5">SPOR domain-containing protein</fullName>
    </recommendedName>
</protein>
<evidence type="ECO:0008006" key="5">
    <source>
        <dbReference type="Google" id="ProtNLM"/>
    </source>
</evidence>
<keyword evidence="2" id="KW-1133">Transmembrane helix</keyword>
<feature type="transmembrane region" description="Helical" evidence="2">
    <location>
        <begin position="14"/>
        <end position="33"/>
    </location>
</feature>
<organism evidence="3 4">
    <name type="scientific">Acinetobacter chinensis</name>
    <dbReference type="NCBI Taxonomy" id="2004650"/>
    <lineage>
        <taxon>Bacteria</taxon>
        <taxon>Pseudomonadati</taxon>
        <taxon>Pseudomonadota</taxon>
        <taxon>Gammaproteobacteria</taxon>
        <taxon>Moraxellales</taxon>
        <taxon>Moraxellaceae</taxon>
        <taxon>Acinetobacter</taxon>
    </lineage>
</organism>
<feature type="region of interest" description="Disordered" evidence="1">
    <location>
        <begin position="223"/>
        <end position="275"/>
    </location>
</feature>
<evidence type="ECO:0000313" key="4">
    <source>
        <dbReference type="Proteomes" id="UP001278188"/>
    </source>
</evidence>
<accession>A0ABU3WG69</accession>
<dbReference type="Proteomes" id="UP001278188">
    <property type="component" value="Unassembled WGS sequence"/>
</dbReference>
<reference evidence="3 4" key="1">
    <citation type="submission" date="2023-06" db="EMBL/GenBank/DDBJ databases">
        <title>Genomic Analysis of Acinetobacter Strains Recovered from South Australian Aquatic Samples provides Insights into the Circulation of Antibiotic Resistance determinants in the Environment.</title>
        <authorList>
            <person name="Tobin L."/>
            <person name="Jarocki V.M."/>
            <person name="Kenyon J."/>
            <person name="Drigo B."/>
            <person name="Donner E."/>
            <person name="Djordjevic S.P."/>
            <person name="Hamidian M."/>
        </authorList>
    </citation>
    <scope>NUCLEOTIDE SEQUENCE [LARGE SCALE GENOMIC DNA]</scope>
    <source>
        <strain evidence="3 4">SAAc652</strain>
    </source>
</reference>
<keyword evidence="2" id="KW-0812">Transmembrane</keyword>
<feature type="compositionally biased region" description="Low complexity" evidence="1">
    <location>
        <begin position="229"/>
        <end position="241"/>
    </location>
</feature>
<dbReference type="RefSeq" id="WP_317083950.1">
    <property type="nucleotide sequence ID" value="NZ_JASVDY010000003.1"/>
</dbReference>
<dbReference type="EMBL" id="JASVDY010000003">
    <property type="protein sequence ID" value="MDV2469312.1"/>
    <property type="molecule type" value="Genomic_DNA"/>
</dbReference>
<proteinExistence type="predicted"/>
<keyword evidence="2" id="KW-0472">Membrane</keyword>
<evidence type="ECO:0000256" key="2">
    <source>
        <dbReference type="SAM" id="Phobius"/>
    </source>
</evidence>
<comment type="caution">
    <text evidence="3">The sequence shown here is derived from an EMBL/GenBank/DDBJ whole genome shotgun (WGS) entry which is preliminary data.</text>
</comment>
<dbReference type="Gene3D" id="3.30.70.1070">
    <property type="entry name" value="Sporulation related repeat"/>
    <property type="match status" value="1"/>
</dbReference>
<sequence>MTAIRTQWQKIQGYIWLVLGVLCLFFALIFWAVTDKQELAEVGNVPESELELQIQPEKVAATTHLGALMDEVRPLELTNRVVASGDHNFEFRGTRFIDENKKASTVELFRVTEEDIIKSFLKKLPQRKDYYYIRLSGENQAEQYVLLYGLFKNSDEAKTAFARQSLVLPPSIKPVVRTVGQYAGLVNDLGADEMGLNSKLYEVRLRPAALPLIDESLLALPKPQPAAPATPGALSTTTTTVTRRDADGNVVDVQKSHSDTESKPVAPQSPVSAPE</sequence>
<gene>
    <name evidence="3" type="ORF">QR674_09975</name>
</gene>
<dbReference type="InterPro" id="IPR036680">
    <property type="entry name" value="SPOR-like_sf"/>
</dbReference>
<name>A0ABU3WG69_9GAMM</name>
<keyword evidence="4" id="KW-1185">Reference proteome</keyword>